<feature type="compositionally biased region" description="Basic and acidic residues" evidence="1">
    <location>
        <begin position="169"/>
        <end position="178"/>
    </location>
</feature>
<protein>
    <submittedName>
        <fullName evidence="2">Uncharacterized protein</fullName>
    </submittedName>
</protein>
<evidence type="ECO:0000313" key="2">
    <source>
        <dbReference type="EMBL" id="GAA1555501.1"/>
    </source>
</evidence>
<name>A0ABP4N4J9_9ACTN</name>
<comment type="caution">
    <text evidence="2">The sequence shown here is derived from an EMBL/GenBank/DDBJ whole genome shotgun (WGS) entry which is preliminary data.</text>
</comment>
<reference evidence="3" key="1">
    <citation type="journal article" date="2019" name="Int. J. Syst. Evol. Microbiol.">
        <title>The Global Catalogue of Microorganisms (GCM) 10K type strain sequencing project: providing services to taxonomists for standard genome sequencing and annotation.</title>
        <authorList>
            <consortium name="The Broad Institute Genomics Platform"/>
            <consortium name="The Broad Institute Genome Sequencing Center for Infectious Disease"/>
            <person name="Wu L."/>
            <person name="Ma J."/>
        </authorList>
    </citation>
    <scope>NUCLEOTIDE SEQUENCE [LARGE SCALE GENOMIC DNA]</scope>
    <source>
        <strain evidence="3">JCM 15933</strain>
    </source>
</reference>
<dbReference type="RefSeq" id="WP_344510482.1">
    <property type="nucleotide sequence ID" value="NZ_BAAAQD010000025.1"/>
</dbReference>
<proteinExistence type="predicted"/>
<organism evidence="2 3">
    <name type="scientific">Dactylosporangium maewongense</name>
    <dbReference type="NCBI Taxonomy" id="634393"/>
    <lineage>
        <taxon>Bacteria</taxon>
        <taxon>Bacillati</taxon>
        <taxon>Actinomycetota</taxon>
        <taxon>Actinomycetes</taxon>
        <taxon>Micromonosporales</taxon>
        <taxon>Micromonosporaceae</taxon>
        <taxon>Dactylosporangium</taxon>
    </lineage>
</organism>
<feature type="region of interest" description="Disordered" evidence="1">
    <location>
        <begin position="158"/>
        <end position="189"/>
    </location>
</feature>
<keyword evidence="3" id="KW-1185">Reference proteome</keyword>
<dbReference type="Proteomes" id="UP001501470">
    <property type="component" value="Unassembled WGS sequence"/>
</dbReference>
<gene>
    <name evidence="2" type="ORF">GCM10009827_090340</name>
</gene>
<accession>A0ABP4N4J9</accession>
<evidence type="ECO:0000313" key="3">
    <source>
        <dbReference type="Proteomes" id="UP001501470"/>
    </source>
</evidence>
<dbReference type="EMBL" id="BAAAQD010000025">
    <property type="protein sequence ID" value="GAA1555501.1"/>
    <property type="molecule type" value="Genomic_DNA"/>
</dbReference>
<sequence length="189" mass="19072">MEPTTGRRPTQKTAVSEGEAGWVPIAELTELARALLGERPSGRDVVPLAVAERISRLAAQWASAGFTAATVRPWVDLQPAAAAVLAKAGATPEALDRQVVTVSGAAMTLWRAVCSGAVSAADAAAALRPAGGAPAPAPAPSAAPAPVGVEAPARAKIAPALFSHPATETVHDTAEQRRRSAPPATPFSA</sequence>
<evidence type="ECO:0000256" key="1">
    <source>
        <dbReference type="SAM" id="MobiDB-lite"/>
    </source>
</evidence>